<proteinExistence type="inferred from homology"/>
<dbReference type="GO" id="GO:0005886">
    <property type="term" value="C:plasma membrane"/>
    <property type="evidence" value="ECO:0007669"/>
    <property type="project" value="UniProtKB-SubCell"/>
</dbReference>
<evidence type="ECO:0000256" key="1">
    <source>
        <dbReference type="ARBA" id="ARBA00004651"/>
    </source>
</evidence>
<gene>
    <name evidence="10" type="primary">ytrF</name>
    <name evidence="10" type="ORF">BN983_00953</name>
</gene>
<dbReference type="PANTHER" id="PTHR30572">
    <property type="entry name" value="MEMBRANE COMPONENT OF TRANSPORTER-RELATED"/>
    <property type="match status" value="1"/>
</dbReference>
<evidence type="ECO:0000256" key="4">
    <source>
        <dbReference type="ARBA" id="ARBA00022989"/>
    </source>
</evidence>
<evidence type="ECO:0000313" key="10">
    <source>
        <dbReference type="EMBL" id="CDQ22738.1"/>
    </source>
</evidence>
<feature type="transmembrane region" description="Helical" evidence="7">
    <location>
        <begin position="21"/>
        <end position="45"/>
    </location>
</feature>
<evidence type="ECO:0000256" key="2">
    <source>
        <dbReference type="ARBA" id="ARBA00022475"/>
    </source>
</evidence>
<dbReference type="EMBL" id="CCDI010000001">
    <property type="protein sequence ID" value="CDQ22738.1"/>
    <property type="molecule type" value="Genomic_DNA"/>
</dbReference>
<comment type="similarity">
    <text evidence="6">Belongs to the ABC-4 integral membrane protein family.</text>
</comment>
<evidence type="ECO:0000256" key="5">
    <source>
        <dbReference type="ARBA" id="ARBA00023136"/>
    </source>
</evidence>
<organism evidence="10 11">
    <name type="scientific">Halobacillus karajensis</name>
    <dbReference type="NCBI Taxonomy" id="195088"/>
    <lineage>
        <taxon>Bacteria</taxon>
        <taxon>Bacillati</taxon>
        <taxon>Bacillota</taxon>
        <taxon>Bacilli</taxon>
        <taxon>Bacillales</taxon>
        <taxon>Bacillaceae</taxon>
        <taxon>Halobacillus</taxon>
    </lineage>
</organism>
<feature type="transmembrane region" description="Helical" evidence="7">
    <location>
        <begin position="309"/>
        <end position="334"/>
    </location>
</feature>
<sequence length="456" mass="50763">MRWKDRLNFIRQNMKKNKSRVFMTVLATSIGCAFLIVLASVGFGAQRYIVNDLMQDRAITEVTIYGKQTSEDSESPEITEEDIETFKGMENVKAVSHKMRVQNEPVVTNGEYSGSSTVSVVDFESEEKAGLNLSSGRMPEAESEVIIGHHLAQFMYKESDETAEAEVFNEEGLVKEEYQMDEDLIDKTVNIELEQYKNGEWERASFPVKVVGVMEEPARDWQKSNDVYISEKVLEDIEAFTGTKYGAVIHPDMKGNEVESLQRNGEERIYNDVQVIAGDMEKVESISQHLKDEGYHIYSVTEELDQVNIVFAVVKIGLIIVGTIALLIASIGIYNTMSMAVTERTQDIGIMKAIGGHPRMIRSIFLMESGYIGLMGALVGVAVAYIISAGINMLLPIVIQQVFDQSLDKVIQLSYIPPYLALICVALSIGVAMLSGLKPAKKATKIDVLSALRRDV</sequence>
<dbReference type="RefSeq" id="WP_035506156.1">
    <property type="nucleotide sequence ID" value="NZ_CCDH010000001.1"/>
</dbReference>
<comment type="caution">
    <text evidence="10">The sequence shown here is derived from an EMBL/GenBank/DDBJ whole genome shotgun (WGS) entry which is preliminary data.</text>
</comment>
<reference evidence="11" key="1">
    <citation type="submission" date="2014-03" db="EMBL/GenBank/DDBJ databases">
        <authorList>
            <person name="Urmite Genomes U."/>
        </authorList>
    </citation>
    <scope>NUCLEOTIDE SEQUENCE [LARGE SCALE GENOMIC DNA]</scope>
    <source>
        <strain evidence="11">HD-03</strain>
    </source>
</reference>
<feature type="transmembrane region" description="Helical" evidence="7">
    <location>
        <begin position="371"/>
        <end position="399"/>
    </location>
</feature>
<keyword evidence="2" id="KW-1003">Cell membrane</keyword>
<dbReference type="GO" id="GO:0022857">
    <property type="term" value="F:transmembrane transporter activity"/>
    <property type="evidence" value="ECO:0007669"/>
    <property type="project" value="TreeGrafter"/>
</dbReference>
<dbReference type="InterPro" id="IPR003838">
    <property type="entry name" value="ABC3_permease_C"/>
</dbReference>
<comment type="subcellular location">
    <subcellularLocation>
        <location evidence="1">Cell membrane</location>
        <topology evidence="1">Multi-pass membrane protein</topology>
    </subcellularLocation>
</comment>
<keyword evidence="11" id="KW-1185">Reference proteome</keyword>
<dbReference type="Pfam" id="PF02687">
    <property type="entry name" value="FtsX"/>
    <property type="match status" value="1"/>
</dbReference>
<keyword evidence="4 7" id="KW-1133">Transmembrane helix</keyword>
<dbReference type="InterPro" id="IPR025857">
    <property type="entry name" value="MacB_PCD"/>
</dbReference>
<name>A0A024P2M7_9BACI</name>
<keyword evidence="3 7" id="KW-0812">Transmembrane</keyword>
<feature type="transmembrane region" description="Helical" evidence="7">
    <location>
        <begin position="419"/>
        <end position="437"/>
    </location>
</feature>
<evidence type="ECO:0000259" key="8">
    <source>
        <dbReference type="Pfam" id="PF02687"/>
    </source>
</evidence>
<dbReference type="AlphaFoldDB" id="A0A024P2M7"/>
<protein>
    <submittedName>
        <fullName evidence="10">ABC transporter permease YtrF</fullName>
    </submittedName>
</protein>
<evidence type="ECO:0000313" key="11">
    <source>
        <dbReference type="Proteomes" id="UP000028868"/>
    </source>
</evidence>
<keyword evidence="5 7" id="KW-0472">Membrane</keyword>
<dbReference type="Pfam" id="PF12704">
    <property type="entry name" value="MacB_PCD"/>
    <property type="match status" value="1"/>
</dbReference>
<dbReference type="PROSITE" id="PS51257">
    <property type="entry name" value="PROKAR_LIPOPROTEIN"/>
    <property type="match status" value="1"/>
</dbReference>
<accession>A0A024P2M7</accession>
<feature type="domain" description="ABC3 transporter permease C-terminal" evidence="8">
    <location>
        <begin position="319"/>
        <end position="447"/>
    </location>
</feature>
<evidence type="ECO:0000256" key="3">
    <source>
        <dbReference type="ARBA" id="ARBA00022692"/>
    </source>
</evidence>
<reference evidence="10 11" key="2">
    <citation type="submission" date="2014-05" db="EMBL/GenBank/DDBJ databases">
        <title>Draft genome sequence of Halobacillus karajensis HK-03.</title>
        <authorList>
            <person name="Khelaifia S."/>
            <person name="Croce O."/>
            <person name="Lagier J.C."/>
            <person name="Raoult D."/>
        </authorList>
    </citation>
    <scope>NUCLEOTIDE SEQUENCE [LARGE SCALE GENOMIC DNA]</scope>
    <source>
        <strain evidence="10 11">HD-03</strain>
    </source>
</reference>
<evidence type="ECO:0000256" key="7">
    <source>
        <dbReference type="SAM" id="Phobius"/>
    </source>
</evidence>
<evidence type="ECO:0000259" key="9">
    <source>
        <dbReference type="Pfam" id="PF12704"/>
    </source>
</evidence>
<dbReference type="InterPro" id="IPR050250">
    <property type="entry name" value="Macrolide_Exporter_MacB"/>
</dbReference>
<dbReference type="Proteomes" id="UP000028868">
    <property type="component" value="Unassembled WGS sequence"/>
</dbReference>
<evidence type="ECO:0000256" key="6">
    <source>
        <dbReference type="ARBA" id="ARBA00038076"/>
    </source>
</evidence>
<feature type="domain" description="MacB-like periplasmic core" evidence="9">
    <location>
        <begin position="22"/>
        <end position="237"/>
    </location>
</feature>
<dbReference type="PANTHER" id="PTHR30572:SF4">
    <property type="entry name" value="ABC TRANSPORTER PERMEASE YTRF"/>
    <property type="match status" value="1"/>
</dbReference>